<proteinExistence type="predicted"/>
<organism evidence="3 4">
    <name type="scientific">Monoraphidium neglectum</name>
    <dbReference type="NCBI Taxonomy" id="145388"/>
    <lineage>
        <taxon>Eukaryota</taxon>
        <taxon>Viridiplantae</taxon>
        <taxon>Chlorophyta</taxon>
        <taxon>core chlorophytes</taxon>
        <taxon>Chlorophyceae</taxon>
        <taxon>CS clade</taxon>
        <taxon>Sphaeropleales</taxon>
        <taxon>Selenastraceae</taxon>
        <taxon>Monoraphidium</taxon>
    </lineage>
</organism>
<dbReference type="InterPro" id="IPR002921">
    <property type="entry name" value="Fungal_lipase-type"/>
</dbReference>
<dbReference type="EMBL" id="KK100269">
    <property type="protein sequence ID" value="KIZ07362.1"/>
    <property type="molecule type" value="Genomic_DNA"/>
</dbReference>
<dbReference type="InterPro" id="IPR029058">
    <property type="entry name" value="AB_hydrolase_fold"/>
</dbReference>
<accession>A0A0D2N4W0</accession>
<dbReference type="SUPFAM" id="SSF53474">
    <property type="entry name" value="alpha/beta-Hydrolases"/>
    <property type="match status" value="1"/>
</dbReference>
<dbReference type="Pfam" id="PF01764">
    <property type="entry name" value="Lipase_3"/>
    <property type="match status" value="1"/>
</dbReference>
<evidence type="ECO:0000313" key="3">
    <source>
        <dbReference type="EMBL" id="KIZ07362.1"/>
    </source>
</evidence>
<sequence>MSKLEEAKGLHGGGDTGPALSAHAPASAPRAGGAAPDGATSTLQALFEAVVAALEKAGLGDTLDAAAAATAGPRATAASTIGAARATAATAAGTVYTTAASAAELARETAASAVGAARTTVASAADTAYATAAAAAGTARAGAGAAAAAPGRALGAAGAAGGMERQVEALDGSHVGDADLVRSLLHYADAADCAYPDRFPDIKLRGVVARDEDVLFHSKEAAKGQPAFYIARDRERRAISWVICGPESTSEALADLAGGSAPLPGGGYAHAVRGALDALAAHPGYGLVLAGHSAGAGVAALVARVLTTNPELIAKLGAAKVEAFCISPPAVVSS</sequence>
<name>A0A0D2N4W0_9CHLO</name>
<keyword evidence="4" id="KW-1185">Reference proteome</keyword>
<dbReference type="Gene3D" id="3.40.50.1820">
    <property type="entry name" value="alpha/beta hydrolase"/>
    <property type="match status" value="1"/>
</dbReference>
<dbReference type="PANTHER" id="PTHR47418">
    <property type="entry name" value="ALPHA/BETA-HYDROLASES SUPERFAMILY PROTEIN"/>
    <property type="match status" value="1"/>
</dbReference>
<dbReference type="AlphaFoldDB" id="A0A0D2N4W0"/>
<evidence type="ECO:0000259" key="2">
    <source>
        <dbReference type="Pfam" id="PF01764"/>
    </source>
</evidence>
<dbReference type="GeneID" id="25726706"/>
<gene>
    <name evidence="3" type="ORF">MNEG_0588</name>
</gene>
<dbReference type="RefSeq" id="XP_013906381.1">
    <property type="nucleotide sequence ID" value="XM_014050927.1"/>
</dbReference>
<dbReference type="KEGG" id="mng:MNEG_0588"/>
<protein>
    <recommendedName>
        <fullName evidence="2">Fungal lipase-type domain-containing protein</fullName>
    </recommendedName>
</protein>
<evidence type="ECO:0000256" key="1">
    <source>
        <dbReference type="SAM" id="MobiDB-lite"/>
    </source>
</evidence>
<feature type="compositionally biased region" description="Low complexity" evidence="1">
    <location>
        <begin position="17"/>
        <end position="38"/>
    </location>
</feature>
<dbReference type="GO" id="GO:0006629">
    <property type="term" value="P:lipid metabolic process"/>
    <property type="evidence" value="ECO:0007669"/>
    <property type="project" value="InterPro"/>
</dbReference>
<feature type="domain" description="Fungal lipase-type" evidence="2">
    <location>
        <begin position="278"/>
        <end position="332"/>
    </location>
</feature>
<dbReference type="Proteomes" id="UP000054498">
    <property type="component" value="Unassembled WGS sequence"/>
</dbReference>
<evidence type="ECO:0000313" key="4">
    <source>
        <dbReference type="Proteomes" id="UP000054498"/>
    </source>
</evidence>
<feature type="region of interest" description="Disordered" evidence="1">
    <location>
        <begin position="1"/>
        <end position="38"/>
    </location>
</feature>
<reference evidence="3 4" key="1">
    <citation type="journal article" date="2013" name="BMC Genomics">
        <title>Reconstruction of the lipid metabolism for the microalga Monoraphidium neglectum from its genome sequence reveals characteristics suitable for biofuel production.</title>
        <authorList>
            <person name="Bogen C."/>
            <person name="Al-Dilaimi A."/>
            <person name="Albersmeier A."/>
            <person name="Wichmann J."/>
            <person name="Grundmann M."/>
            <person name="Rupp O."/>
            <person name="Lauersen K.J."/>
            <person name="Blifernez-Klassen O."/>
            <person name="Kalinowski J."/>
            <person name="Goesmann A."/>
            <person name="Mussgnug J.H."/>
            <person name="Kruse O."/>
        </authorList>
    </citation>
    <scope>NUCLEOTIDE SEQUENCE [LARGE SCALE GENOMIC DNA]</scope>
    <source>
        <strain evidence="3 4">SAG 48.87</strain>
    </source>
</reference>